<comment type="caution">
    <text evidence="1">The sequence shown here is derived from an EMBL/GenBank/DDBJ whole genome shotgun (WGS) entry which is preliminary data.</text>
</comment>
<dbReference type="Proteomes" id="UP000652761">
    <property type="component" value="Unassembled WGS sequence"/>
</dbReference>
<gene>
    <name evidence="1" type="ORF">Taro_041134</name>
</gene>
<evidence type="ECO:0000313" key="2">
    <source>
        <dbReference type="Proteomes" id="UP000652761"/>
    </source>
</evidence>
<dbReference type="AlphaFoldDB" id="A0A843WF05"/>
<proteinExistence type="predicted"/>
<reference evidence="1" key="1">
    <citation type="submission" date="2017-07" db="EMBL/GenBank/DDBJ databases">
        <title>Taro Niue Genome Assembly and Annotation.</title>
        <authorList>
            <person name="Atibalentja N."/>
            <person name="Keating K."/>
            <person name="Fields C.J."/>
        </authorList>
    </citation>
    <scope>NUCLEOTIDE SEQUENCE</scope>
    <source>
        <strain evidence="1">Niue_2</strain>
        <tissue evidence="1">Leaf</tissue>
    </source>
</reference>
<evidence type="ECO:0000313" key="1">
    <source>
        <dbReference type="EMBL" id="MQM08279.1"/>
    </source>
</evidence>
<dbReference type="EMBL" id="NMUH01004082">
    <property type="protein sequence ID" value="MQM08279.1"/>
    <property type="molecule type" value="Genomic_DNA"/>
</dbReference>
<accession>A0A843WF05</accession>
<name>A0A843WF05_COLES</name>
<keyword evidence="2" id="KW-1185">Reference proteome</keyword>
<sequence length="86" mass="8630">MVASAPCVELGSGIVEQGGGGCGIVKAPLWLSPCSPPHGCVFRNVWATLGCGILAVSLPADVATVVRVATSEEVSPRSDANLSRPG</sequence>
<protein>
    <submittedName>
        <fullName evidence="1">Uncharacterized protein</fullName>
    </submittedName>
</protein>
<organism evidence="1 2">
    <name type="scientific">Colocasia esculenta</name>
    <name type="common">Wild taro</name>
    <name type="synonym">Arum esculentum</name>
    <dbReference type="NCBI Taxonomy" id="4460"/>
    <lineage>
        <taxon>Eukaryota</taxon>
        <taxon>Viridiplantae</taxon>
        <taxon>Streptophyta</taxon>
        <taxon>Embryophyta</taxon>
        <taxon>Tracheophyta</taxon>
        <taxon>Spermatophyta</taxon>
        <taxon>Magnoliopsida</taxon>
        <taxon>Liliopsida</taxon>
        <taxon>Araceae</taxon>
        <taxon>Aroideae</taxon>
        <taxon>Colocasieae</taxon>
        <taxon>Colocasia</taxon>
    </lineage>
</organism>